<keyword evidence="2" id="KW-0862">Zinc</keyword>
<dbReference type="InterPro" id="IPR011042">
    <property type="entry name" value="6-blade_b-propeller_TolB-like"/>
</dbReference>
<dbReference type="SUPFAM" id="SSF101898">
    <property type="entry name" value="NHL repeat"/>
    <property type="match status" value="1"/>
</dbReference>
<dbReference type="SMART" id="SM00336">
    <property type="entry name" value="BBOX"/>
    <property type="match status" value="2"/>
</dbReference>
<dbReference type="AlphaFoldDB" id="A0A8B8BN05"/>
<keyword evidence="1" id="KW-0677">Repeat</keyword>
<dbReference type="Gene3D" id="3.30.160.60">
    <property type="entry name" value="Classic Zinc Finger"/>
    <property type="match status" value="1"/>
</dbReference>
<evidence type="ECO:0000256" key="2">
    <source>
        <dbReference type="PROSITE-ProRule" id="PRU00024"/>
    </source>
</evidence>
<dbReference type="OrthoDB" id="6128620at2759"/>
<evidence type="ECO:0000256" key="3">
    <source>
        <dbReference type="PROSITE-ProRule" id="PRU00504"/>
    </source>
</evidence>
<dbReference type="SUPFAM" id="SSF57845">
    <property type="entry name" value="B-box zinc-binding domain"/>
    <property type="match status" value="1"/>
</dbReference>
<dbReference type="PANTHER" id="PTHR25462">
    <property type="entry name" value="BONUS, ISOFORM C-RELATED"/>
    <property type="match status" value="1"/>
</dbReference>
<dbReference type="PROSITE" id="PS50119">
    <property type="entry name" value="ZF_BBOX"/>
    <property type="match status" value="2"/>
</dbReference>
<evidence type="ECO:0000259" key="5">
    <source>
        <dbReference type="PROSITE" id="PS50119"/>
    </source>
</evidence>
<dbReference type="InterPro" id="IPR001258">
    <property type="entry name" value="NHL_repeat"/>
</dbReference>
<dbReference type="Proteomes" id="UP000694844">
    <property type="component" value="Chromosome 9"/>
</dbReference>
<evidence type="ECO:0000313" key="7">
    <source>
        <dbReference type="RefSeq" id="XP_022304727.1"/>
    </source>
</evidence>
<keyword evidence="6" id="KW-1185">Reference proteome</keyword>
<keyword evidence="2" id="KW-0479">Metal-binding</keyword>
<feature type="domain" description="B box-type" evidence="5">
    <location>
        <begin position="65"/>
        <end position="102"/>
    </location>
</feature>
<dbReference type="CDD" id="cd19756">
    <property type="entry name" value="Bbox2"/>
    <property type="match status" value="1"/>
</dbReference>
<dbReference type="PANTHER" id="PTHR25462:SF296">
    <property type="entry name" value="MEIOTIC P26, ISOFORM F"/>
    <property type="match status" value="1"/>
</dbReference>
<dbReference type="KEGG" id="cvn:111111852"/>
<name>A0A8B8BN05_CRAVI</name>
<evidence type="ECO:0000256" key="1">
    <source>
        <dbReference type="ARBA" id="ARBA00022737"/>
    </source>
</evidence>
<feature type="domain" description="B box-type" evidence="5">
    <location>
        <begin position="8"/>
        <end position="53"/>
    </location>
</feature>
<dbReference type="Pfam" id="PF00643">
    <property type="entry name" value="zf-B_box"/>
    <property type="match status" value="1"/>
</dbReference>
<sequence length="556" mass="62890">MDPRYCAQDVVRCALCRDAVAPMYCNVCHTHLCKDCVEKHFSDKSKVHNVVPLEQFLSTLNYPKCPIHSTKQCELHCEQCDIPICSSCISSGKHIGHKAVDIFEDFESKKEVLRKDLEELEKSIFPKYQESAAIIKTQKTDQHKHSQKLTAELKKQGEAIHREIHTIIQRKQAEIDKMNAQHLAAIEKQEAVINKALHEIKQVIVHLKSLLETSDVSHVSKYKSRNGYFRKLPPKLKISLPNFQPQRIDTEQLLKQFGSLSPSSIETEEQGYTVPSPGAESSPPARPLLDVPRLITDIPTTGYDNLYNVSCLSDEEIWTIGDNKIMELYNLKGELLKSIQTKSGYTPVDIAVTRSGVLVYTDLNDRSINLVSGTQIQTLITLRGWKPLSLCSTSSGDLLVTMTCGDNEPTKVVRYSGSTEKQTIQWDDQGKPLYSSYNTKYLRENRNLDICVTDIYAGAVVVVSAAGKLRFRYAGPPSTPRESFRPRDITTDSQANILTSDCDNHSIHIIDQDGLFLRFIHNCGLQRPFGLCVDSRDYLFVAERDTCKVKKIMYYK</sequence>
<keyword evidence="2" id="KW-0863">Zinc-finger</keyword>
<reference evidence="7" key="1">
    <citation type="submission" date="2025-08" db="UniProtKB">
        <authorList>
            <consortium name="RefSeq"/>
        </authorList>
    </citation>
    <scope>IDENTIFICATION</scope>
    <source>
        <tissue evidence="7">Whole sample</tissue>
    </source>
</reference>
<dbReference type="InterPro" id="IPR000315">
    <property type="entry name" value="Znf_B-box"/>
</dbReference>
<proteinExistence type="predicted"/>
<dbReference type="RefSeq" id="XP_022304727.1">
    <property type="nucleotide sequence ID" value="XM_022449019.1"/>
</dbReference>
<accession>A0A8B8BN05</accession>
<protein>
    <submittedName>
        <fullName evidence="7">Uncharacterized protein LOC111111852</fullName>
    </submittedName>
</protein>
<dbReference type="InterPro" id="IPR047153">
    <property type="entry name" value="TRIM45/56/19-like"/>
</dbReference>
<evidence type="ECO:0000256" key="4">
    <source>
        <dbReference type="SAM" id="MobiDB-lite"/>
    </source>
</evidence>
<organism evidence="6 7">
    <name type="scientific">Crassostrea virginica</name>
    <name type="common">Eastern oyster</name>
    <dbReference type="NCBI Taxonomy" id="6565"/>
    <lineage>
        <taxon>Eukaryota</taxon>
        <taxon>Metazoa</taxon>
        <taxon>Spiralia</taxon>
        <taxon>Lophotrochozoa</taxon>
        <taxon>Mollusca</taxon>
        <taxon>Bivalvia</taxon>
        <taxon>Autobranchia</taxon>
        <taxon>Pteriomorphia</taxon>
        <taxon>Ostreida</taxon>
        <taxon>Ostreoidea</taxon>
        <taxon>Ostreidae</taxon>
        <taxon>Crassostrea</taxon>
    </lineage>
</organism>
<feature type="repeat" description="NHL" evidence="3">
    <location>
        <begin position="485"/>
        <end position="513"/>
    </location>
</feature>
<dbReference type="Gene3D" id="2.120.10.30">
    <property type="entry name" value="TolB, C-terminal domain"/>
    <property type="match status" value="1"/>
</dbReference>
<dbReference type="GO" id="GO:0008270">
    <property type="term" value="F:zinc ion binding"/>
    <property type="evidence" value="ECO:0007669"/>
    <property type="project" value="UniProtKB-KW"/>
</dbReference>
<evidence type="ECO:0000313" key="6">
    <source>
        <dbReference type="Proteomes" id="UP000694844"/>
    </source>
</evidence>
<dbReference type="GeneID" id="111111852"/>
<gene>
    <name evidence="7" type="primary">LOC111111852</name>
</gene>
<dbReference type="PROSITE" id="PS51125">
    <property type="entry name" value="NHL"/>
    <property type="match status" value="1"/>
</dbReference>
<feature type="region of interest" description="Disordered" evidence="4">
    <location>
        <begin position="265"/>
        <end position="286"/>
    </location>
</feature>